<dbReference type="EMBL" id="GBXM01103811">
    <property type="protein sequence ID" value="JAH04766.1"/>
    <property type="molecule type" value="Transcribed_RNA"/>
</dbReference>
<proteinExistence type="predicted"/>
<sequence>MVKQCGKKTRQAAINLSLREVVKFGPGPTSSPNSGVILRCEIFFSLQN</sequence>
<name>A0A0E9PJI6_ANGAN</name>
<reference evidence="1" key="1">
    <citation type="submission" date="2014-11" db="EMBL/GenBank/DDBJ databases">
        <authorList>
            <person name="Amaro Gonzalez C."/>
        </authorList>
    </citation>
    <scope>NUCLEOTIDE SEQUENCE</scope>
</reference>
<dbReference type="AlphaFoldDB" id="A0A0E9PJI6"/>
<protein>
    <submittedName>
        <fullName evidence="1">Uncharacterized protein</fullName>
    </submittedName>
</protein>
<evidence type="ECO:0000313" key="1">
    <source>
        <dbReference type="EMBL" id="JAH04766.1"/>
    </source>
</evidence>
<reference evidence="1" key="2">
    <citation type="journal article" date="2015" name="Fish Shellfish Immunol.">
        <title>Early steps in the European eel (Anguilla anguilla)-Vibrio vulnificus interaction in the gills: Role of the RtxA13 toxin.</title>
        <authorList>
            <person name="Callol A."/>
            <person name="Pajuelo D."/>
            <person name="Ebbesson L."/>
            <person name="Teles M."/>
            <person name="MacKenzie S."/>
            <person name="Amaro C."/>
        </authorList>
    </citation>
    <scope>NUCLEOTIDE SEQUENCE</scope>
</reference>
<organism evidence="1">
    <name type="scientific">Anguilla anguilla</name>
    <name type="common">European freshwater eel</name>
    <name type="synonym">Muraena anguilla</name>
    <dbReference type="NCBI Taxonomy" id="7936"/>
    <lineage>
        <taxon>Eukaryota</taxon>
        <taxon>Metazoa</taxon>
        <taxon>Chordata</taxon>
        <taxon>Craniata</taxon>
        <taxon>Vertebrata</taxon>
        <taxon>Euteleostomi</taxon>
        <taxon>Actinopterygii</taxon>
        <taxon>Neopterygii</taxon>
        <taxon>Teleostei</taxon>
        <taxon>Anguilliformes</taxon>
        <taxon>Anguillidae</taxon>
        <taxon>Anguilla</taxon>
    </lineage>
</organism>
<accession>A0A0E9PJI6</accession>